<reference evidence="4 5" key="1">
    <citation type="submission" date="2020-08" db="EMBL/GenBank/DDBJ databases">
        <title>Genome public.</title>
        <authorList>
            <person name="Liu C."/>
            <person name="Sun Q."/>
        </authorList>
    </citation>
    <scope>NUCLEOTIDE SEQUENCE [LARGE SCALE GENOMIC DNA]</scope>
    <source>
        <strain evidence="4 5">NSJ-7</strain>
    </source>
</reference>
<dbReference type="Gene3D" id="3.40.50.300">
    <property type="entry name" value="P-loop containing nucleotide triphosphate hydrolases"/>
    <property type="match status" value="1"/>
</dbReference>
<name>A0ABR7FPR6_9FIRM</name>
<feature type="compositionally biased region" description="Polar residues" evidence="3">
    <location>
        <begin position="166"/>
        <end position="175"/>
    </location>
</feature>
<evidence type="ECO:0000256" key="2">
    <source>
        <dbReference type="ARBA" id="ARBA00022840"/>
    </source>
</evidence>
<dbReference type="InterPro" id="IPR050625">
    <property type="entry name" value="ParA/MinD_ATPase"/>
</dbReference>
<dbReference type="Proteomes" id="UP000635828">
    <property type="component" value="Unassembled WGS sequence"/>
</dbReference>
<evidence type="ECO:0000256" key="3">
    <source>
        <dbReference type="SAM" id="MobiDB-lite"/>
    </source>
</evidence>
<evidence type="ECO:0000313" key="5">
    <source>
        <dbReference type="Proteomes" id="UP000635828"/>
    </source>
</evidence>
<evidence type="ECO:0000256" key="1">
    <source>
        <dbReference type="ARBA" id="ARBA00022741"/>
    </source>
</evidence>
<feature type="compositionally biased region" description="Basic and acidic residues" evidence="3">
    <location>
        <begin position="209"/>
        <end position="219"/>
    </location>
</feature>
<evidence type="ECO:0008006" key="6">
    <source>
        <dbReference type="Google" id="ProtNLM"/>
    </source>
</evidence>
<keyword evidence="5" id="KW-1185">Reference proteome</keyword>
<dbReference type="SUPFAM" id="SSF52540">
    <property type="entry name" value="P-loop containing nucleoside triphosphate hydrolases"/>
    <property type="match status" value="1"/>
</dbReference>
<gene>
    <name evidence="4" type="ORF">H8S22_06220</name>
</gene>
<dbReference type="RefSeq" id="WP_024727387.1">
    <property type="nucleotide sequence ID" value="NZ_JACOOS010000005.1"/>
</dbReference>
<feature type="region of interest" description="Disordered" evidence="3">
    <location>
        <begin position="166"/>
        <end position="219"/>
    </location>
</feature>
<organism evidence="4 5">
    <name type="scientific">Anaerostipes hominis</name>
    <name type="common">ex Liu et al. 2021</name>
    <dbReference type="NCBI Taxonomy" id="2763018"/>
    <lineage>
        <taxon>Bacteria</taxon>
        <taxon>Bacillati</taxon>
        <taxon>Bacillota</taxon>
        <taxon>Clostridia</taxon>
        <taxon>Lachnospirales</taxon>
        <taxon>Lachnospiraceae</taxon>
        <taxon>Anaerostipes</taxon>
    </lineage>
</organism>
<comment type="caution">
    <text evidence="4">The sequence shown here is derived from an EMBL/GenBank/DDBJ whole genome shotgun (WGS) entry which is preliminary data.</text>
</comment>
<dbReference type="PANTHER" id="PTHR43384">
    <property type="entry name" value="SEPTUM SITE-DETERMINING PROTEIN MIND HOMOLOG, CHLOROPLASTIC-RELATED"/>
    <property type="match status" value="1"/>
</dbReference>
<feature type="region of interest" description="Disordered" evidence="3">
    <location>
        <begin position="240"/>
        <end position="298"/>
    </location>
</feature>
<keyword evidence="2" id="KW-0067">ATP-binding</keyword>
<feature type="compositionally biased region" description="Basic and acidic residues" evidence="3">
    <location>
        <begin position="275"/>
        <end position="287"/>
    </location>
</feature>
<dbReference type="EMBL" id="JACOOS010000005">
    <property type="protein sequence ID" value="MBC5677216.1"/>
    <property type="molecule type" value="Genomic_DNA"/>
</dbReference>
<feature type="compositionally biased region" description="Basic residues" evidence="3">
    <location>
        <begin position="257"/>
        <end position="266"/>
    </location>
</feature>
<proteinExistence type="predicted"/>
<dbReference type="PANTHER" id="PTHR43384:SF6">
    <property type="entry name" value="SEPTUM SITE-DETERMINING PROTEIN MIND HOMOLOG, CHLOROPLASTIC"/>
    <property type="match status" value="1"/>
</dbReference>
<dbReference type="InterPro" id="IPR027417">
    <property type="entry name" value="P-loop_NTPase"/>
</dbReference>
<keyword evidence="1" id="KW-0547">Nucleotide-binding</keyword>
<evidence type="ECO:0000313" key="4">
    <source>
        <dbReference type="EMBL" id="MBC5677216.1"/>
    </source>
</evidence>
<accession>A0ABR7FPR6</accession>
<sequence>MEDRKLIVADQRARFLADLQTAGIMLGNGEFEIVKVVSNLDDIHNDIAREGATELAVSENILQACRQEGIDESFFDFDIPVGVFTFSGKGIDYVKEFGLLFYGEAKNARNLYQLLEEPPYSLEEEYGEKVCEADIKNKADYNLYEEEDHEHFQNGDSERIVSKQDVLSQRQGNLSESRDVSVSKRRTAKIQQRPERQNASGLPGRQIRRRDIKEARLTRPQRKELDSVFDEYDESIKLEEEIGGDDGFESQRSSQKAARRNIRHPRQNPAQSLRETSEKRETDDKHQSVLQAEKRKKNPAKKKAKVYTFYAGKGGVGKTTMVTEVATYLSLVEQGRGTNQVCIVDYNIDFSDVGTVLSLENDSRMVYWADDIKERIDRGEDPETMRYSREDIRSFLVQMPDTSLYCLLGPESNLDSYDINEKELKVMLRNIVENGGFDFVLCDSGNNTRDCSTIALQMADDVFLITTQEVTTAKCNVSALDALEEIGFDTSKVKILINKTTSKKIAGISAEEIEDFFKDYECAAHIRDNPDVTKANNKGNPLVFSANHSFTKEIGQLVEYILEDSISYAIPRANDRKKKQRERNKKPGFLKRLFGRG</sequence>
<protein>
    <recommendedName>
        <fullName evidence="6">Septum site-determining protein MinD</fullName>
    </recommendedName>
</protein>